<dbReference type="InterPro" id="IPR012867">
    <property type="entry name" value="DUF1648"/>
</dbReference>
<evidence type="ECO:0000313" key="3">
    <source>
        <dbReference type="EMBL" id="PNV64324.1"/>
    </source>
</evidence>
<feature type="transmembrane region" description="Helical" evidence="1">
    <location>
        <begin position="82"/>
        <end position="105"/>
    </location>
</feature>
<gene>
    <name evidence="3" type="ORF">C2L80_12550</name>
</gene>
<comment type="caution">
    <text evidence="3">The sequence shown here is derived from an EMBL/GenBank/DDBJ whole genome shotgun (WGS) entry which is preliminary data.</text>
</comment>
<sequence>MGGRARIGEPRGRCRVPGAGRHALRCGVRSAGGVAVSRARKAALVALAVLPLALTAVAQPILPDVVAVHFGVSGPDQWEGKAHLFVSAGIVTAVNLLCVGLAVLYEHLRATNNNDWFVLDDYGGLNRAPFPLLVAVLLVMAAVQGVLVGFNVAAGAGADAASGAGAGAVAGEIGAAAAGASAAAGETAQMANGGGQWVSDILFAFALLLMWGVAAYLLFKGSGAVGRGATGSSAAGVAGRSAAGATGVAGCGATGAVVANSRPGSTERERKLGDTVRQRRALGELVLFLSLVVAALWCAARFGAGA</sequence>
<dbReference type="Proteomes" id="UP000236488">
    <property type="component" value="Unassembled WGS sequence"/>
</dbReference>
<keyword evidence="1" id="KW-1133">Transmembrane helix</keyword>
<reference evidence="3 4" key="1">
    <citation type="journal article" date="2018" name="Int. J. Syst. Evol. Microbiol.">
        <title>Rubneribacter badeniensis gen. nov., sp. nov. and Enteroscipio rubneri gen. nov., sp. nov., new members of the Eggerthellaceae isolated from human faeces.</title>
        <authorList>
            <person name="Danylec N."/>
            <person name="Gobl A."/>
            <person name="Stoll D.A."/>
            <person name="Hetzer B."/>
            <person name="Kulling S.E."/>
            <person name="Huch M."/>
        </authorList>
    </citation>
    <scope>NUCLEOTIDE SEQUENCE [LARGE SCALE GENOMIC DNA]</scope>
    <source>
        <strain evidence="3 4">ResAG-85</strain>
    </source>
</reference>
<feature type="transmembrane region" description="Helical" evidence="1">
    <location>
        <begin position="285"/>
        <end position="304"/>
    </location>
</feature>
<name>A0A2K2U236_9ACTN</name>
<proteinExistence type="predicted"/>
<dbReference type="EMBL" id="PPEL01000115">
    <property type="protein sequence ID" value="PNV64324.1"/>
    <property type="molecule type" value="Genomic_DNA"/>
</dbReference>
<evidence type="ECO:0000313" key="4">
    <source>
        <dbReference type="Proteomes" id="UP000236488"/>
    </source>
</evidence>
<organism evidence="3 4">
    <name type="scientific">Rubneribacter badeniensis</name>
    <dbReference type="NCBI Taxonomy" id="2070688"/>
    <lineage>
        <taxon>Bacteria</taxon>
        <taxon>Bacillati</taxon>
        <taxon>Actinomycetota</taxon>
        <taxon>Coriobacteriia</taxon>
        <taxon>Eggerthellales</taxon>
        <taxon>Eggerthellaceae</taxon>
        <taxon>Rubneribacter</taxon>
    </lineage>
</organism>
<keyword evidence="4" id="KW-1185">Reference proteome</keyword>
<keyword evidence="1" id="KW-0812">Transmembrane</keyword>
<dbReference type="Pfam" id="PF07853">
    <property type="entry name" value="DUF1648"/>
    <property type="match status" value="1"/>
</dbReference>
<protein>
    <submittedName>
        <fullName evidence="3">DUF1648 domain-containing protein</fullName>
    </submittedName>
</protein>
<feature type="transmembrane region" description="Helical" evidence="1">
    <location>
        <begin position="42"/>
        <end position="62"/>
    </location>
</feature>
<accession>A0A2K2U236</accession>
<dbReference type="AlphaFoldDB" id="A0A2K2U236"/>
<keyword evidence="1" id="KW-0472">Membrane</keyword>
<feature type="transmembrane region" description="Helical" evidence="1">
    <location>
        <begin position="201"/>
        <end position="219"/>
    </location>
</feature>
<feature type="transmembrane region" description="Helical" evidence="1">
    <location>
        <begin position="132"/>
        <end position="154"/>
    </location>
</feature>
<feature type="domain" description="DUF1648" evidence="2">
    <location>
        <begin position="47"/>
        <end position="86"/>
    </location>
</feature>
<evidence type="ECO:0000256" key="1">
    <source>
        <dbReference type="SAM" id="Phobius"/>
    </source>
</evidence>
<evidence type="ECO:0000259" key="2">
    <source>
        <dbReference type="Pfam" id="PF07853"/>
    </source>
</evidence>